<sequence>MNTIASSETHASPGEAALLLDAARAACSRIAPLWPLQHFVAVNPFLGLADRPFTDACQLMSRLLPGGMQMPASYYAQKFAAGELTAPDLSAALAQAGKTLPPAQAALIAEWTPATLRAALAEPAAAPDTLPTVAEAVDRQHGSAWAAYIVESISHFSAAYYDAGQSAWRMPWRHLPLFQAWREHALLDADPEIHGLAGFRGWVRSLPADGGEAIARLIPLLRLEADPADYLHKQLLTIRGWAGYVQYRVREQSMHDHVDDSLRDLLAIRLAWDAALLARYDSPALREFWPAPGEASPAAMLQSYLFQLAEEHAWLTRLTATLQTPAAVAATPARPAVQAVFCIDVRSEVFRRALESASPAIHTLGFAGFFGLPVEVVPFGQRKPVAQCPVLLTPKYRVHETLPGVTPQKEQQIARQQRLARRITHSWNSFKTSAITCFSFVETAGLAFGAKLFRNTFAPAAHTHSHHHGCCPSPDPASHGDGGIPLPERVALARGALRNMGLTRDFARLVLLCGHGSTTTNNPYAAGLDCGACGGHAGDTNARLAAAILNDPRIRAALAEDGLSIPADTWFLGALHDTTTDEVRVFDIDHVPATHQCDLAELQGWLALAGTRARTERAAHLGLESTDPALREKVALQGNDWSQVRPEWGLAGNAAFIAAPRHRTRHAHLGGRVFLHSYDHRTDTDGSVLELIMCAPMIVANWINLQYYASTVNNSAFGSGNKTIHNVVGTLGVCLGNGGDLQTGLPLQSVSDGSRWMHEPLRLHVVLEAPRHAIDTVLARHAHVRQLVDHGWLLLFALEDDGAALHRHLPGGRWERVS</sequence>
<name>A0A146G6D8_TERSA</name>
<dbReference type="HAMAP" id="MF_01871">
    <property type="entry name" value="DabA"/>
    <property type="match status" value="1"/>
</dbReference>
<comment type="function">
    <text evidence="6">Part of an energy-coupled inorganic carbon pump.</text>
</comment>
<comment type="subunit">
    <text evidence="6">Forms a complex with DabB.</text>
</comment>
<comment type="similarity">
    <text evidence="6">Belongs to the inorganic carbon transporter (TC 9.A.2) DabA family.</text>
</comment>
<dbReference type="STRING" id="690879.TSACC_2756"/>
<evidence type="ECO:0000256" key="2">
    <source>
        <dbReference type="ARBA" id="ARBA00022475"/>
    </source>
</evidence>
<keyword evidence="2 6" id="KW-1003">Cell membrane</keyword>
<dbReference type="PANTHER" id="PTHR38344">
    <property type="entry name" value="UPF0753 PROTEIN AQ_863"/>
    <property type="match status" value="1"/>
</dbReference>
<evidence type="ECO:0000313" key="8">
    <source>
        <dbReference type="Proteomes" id="UP000076023"/>
    </source>
</evidence>
<dbReference type="Pfam" id="PF10070">
    <property type="entry name" value="DabA"/>
    <property type="match status" value="1"/>
</dbReference>
<dbReference type="PANTHER" id="PTHR38344:SF1">
    <property type="entry name" value="INORGANIC CARBON TRANSPORTER SUBUNIT DABA-RELATED"/>
    <property type="match status" value="1"/>
</dbReference>
<evidence type="ECO:0000256" key="1">
    <source>
        <dbReference type="ARBA" id="ARBA00022448"/>
    </source>
</evidence>
<comment type="subcellular location">
    <subcellularLocation>
        <location evidence="6">Cell membrane</location>
        <topology evidence="6">Peripheral membrane protein</topology>
    </subcellularLocation>
</comment>
<comment type="caution">
    <text evidence="7">The sequence shown here is derived from an EMBL/GenBank/DDBJ whole genome shotgun (WGS) entry which is preliminary data.</text>
</comment>
<dbReference type="EMBL" id="BDCO01000002">
    <property type="protein sequence ID" value="GAT32358.1"/>
    <property type="molecule type" value="Genomic_DNA"/>
</dbReference>
<evidence type="ECO:0000256" key="6">
    <source>
        <dbReference type="HAMAP-Rule" id="MF_01871"/>
    </source>
</evidence>
<comment type="cofactor">
    <cofactor evidence="6">
        <name>Zn(2+)</name>
        <dbReference type="ChEBI" id="CHEBI:29105"/>
    </cofactor>
</comment>
<organism evidence="7 8">
    <name type="scientific">Terrimicrobium sacchariphilum</name>
    <dbReference type="NCBI Taxonomy" id="690879"/>
    <lineage>
        <taxon>Bacteria</taxon>
        <taxon>Pseudomonadati</taxon>
        <taxon>Verrucomicrobiota</taxon>
        <taxon>Terrimicrobiia</taxon>
        <taxon>Terrimicrobiales</taxon>
        <taxon>Terrimicrobiaceae</taxon>
        <taxon>Terrimicrobium</taxon>
    </lineage>
</organism>
<protein>
    <recommendedName>
        <fullName evidence="6">Probable inorganic carbon transporter subunit DabA</fullName>
    </recommendedName>
</protein>
<proteinExistence type="inferred from homology"/>
<keyword evidence="5 6" id="KW-0472">Membrane</keyword>
<evidence type="ECO:0000256" key="3">
    <source>
        <dbReference type="ARBA" id="ARBA00022723"/>
    </source>
</evidence>
<accession>A0A146G6D8</accession>
<feature type="binding site" evidence="6">
    <location>
        <position position="530"/>
    </location>
    <ligand>
        <name>Zn(2+)</name>
        <dbReference type="ChEBI" id="CHEBI:29105"/>
    </ligand>
</feature>
<keyword evidence="1 6" id="KW-0813">Transport</keyword>
<evidence type="ECO:0000313" key="7">
    <source>
        <dbReference type="EMBL" id="GAT32358.1"/>
    </source>
</evidence>
<feature type="binding site" evidence="6">
    <location>
        <position position="342"/>
    </location>
    <ligand>
        <name>Zn(2+)</name>
        <dbReference type="ChEBI" id="CHEBI:29105"/>
    </ligand>
</feature>
<keyword evidence="8" id="KW-1185">Reference proteome</keyword>
<dbReference type="GO" id="GO:0005886">
    <property type="term" value="C:plasma membrane"/>
    <property type="evidence" value="ECO:0007669"/>
    <property type="project" value="UniProtKB-SubCell"/>
</dbReference>
<keyword evidence="3 6" id="KW-0479">Metal-binding</keyword>
<dbReference type="RefSeq" id="WP_075078195.1">
    <property type="nucleotide sequence ID" value="NZ_BDCO01000002.1"/>
</dbReference>
<gene>
    <name evidence="6" type="primary">dabA</name>
    <name evidence="7" type="ORF">TSACC_2756</name>
</gene>
<dbReference type="AlphaFoldDB" id="A0A146G6D8"/>
<feature type="binding site" evidence="6">
    <location>
        <position position="515"/>
    </location>
    <ligand>
        <name>Zn(2+)</name>
        <dbReference type="ChEBI" id="CHEBI:29105"/>
    </ligand>
</feature>
<reference evidence="8" key="1">
    <citation type="journal article" date="2017" name="Genome Announc.">
        <title>Draft Genome Sequence of Terrimicrobium sacchariphilum NM-5T, a Facultative Anaerobic Soil Bacterium of the Class Spartobacteria.</title>
        <authorList>
            <person name="Qiu Y.L."/>
            <person name="Tourlousse D.M."/>
            <person name="Matsuura N."/>
            <person name="Ohashi A."/>
            <person name="Sekiguchi Y."/>
        </authorList>
    </citation>
    <scope>NUCLEOTIDE SEQUENCE [LARGE SCALE GENOMIC DNA]</scope>
    <source>
        <strain evidence="8">NM-5</strain>
    </source>
</reference>
<dbReference type="InterPro" id="IPR018752">
    <property type="entry name" value="DabA"/>
</dbReference>
<evidence type="ECO:0000256" key="5">
    <source>
        <dbReference type="ARBA" id="ARBA00023136"/>
    </source>
</evidence>
<keyword evidence="4 6" id="KW-0862">Zinc</keyword>
<dbReference type="InParanoid" id="A0A146G6D8"/>
<dbReference type="GO" id="GO:0008270">
    <property type="term" value="F:zinc ion binding"/>
    <property type="evidence" value="ECO:0007669"/>
    <property type="project" value="UniProtKB-UniRule"/>
</dbReference>
<feature type="binding site" evidence="6">
    <location>
        <position position="344"/>
    </location>
    <ligand>
        <name>Zn(2+)</name>
        <dbReference type="ChEBI" id="CHEBI:29105"/>
    </ligand>
</feature>
<dbReference type="Proteomes" id="UP000076023">
    <property type="component" value="Unassembled WGS sequence"/>
</dbReference>
<evidence type="ECO:0000256" key="4">
    <source>
        <dbReference type="ARBA" id="ARBA00022833"/>
    </source>
</evidence>